<gene>
    <name evidence="2" type="ORF">BS101_13655</name>
</gene>
<evidence type="ECO:0000313" key="3">
    <source>
        <dbReference type="Proteomes" id="UP000184604"/>
    </source>
</evidence>
<evidence type="ECO:0000259" key="1">
    <source>
        <dbReference type="Pfam" id="PF13847"/>
    </source>
</evidence>
<accession>A0A1L5F9L3</accession>
<protein>
    <submittedName>
        <fullName evidence="2">Methyltransferase</fullName>
    </submittedName>
</protein>
<sequence>MENQNRVQQNFGKNASNYRYSSVHNNARDLHRMIKLLNPQPEDKVLDVATGTGHTAIKLAQYTQQVEAIDITREMLHEAKKQSYENGITNIEFRIEDVHNMKIPDNTFHIVVCRLAAHHFSNIKTALKEMCRVLKTGGKLYILDCSVVDGDESERMFNEIELLRDSSHVFSYSPRLWSKLLRELPLEEGQLNFHKVSYELPQWFERMKTEQKNRDKIFGILDNLSQRVKEYYPYSENYITTYRVEILKKKI</sequence>
<dbReference type="GO" id="GO:0032259">
    <property type="term" value="P:methylation"/>
    <property type="evidence" value="ECO:0007669"/>
    <property type="project" value="UniProtKB-KW"/>
</dbReference>
<dbReference type="RefSeq" id="WP_073539320.1">
    <property type="nucleotide sequence ID" value="NZ_CP018335.1"/>
</dbReference>
<dbReference type="Gene3D" id="3.40.50.150">
    <property type="entry name" value="Vaccinia Virus protein VP39"/>
    <property type="match status" value="1"/>
</dbReference>
<name>A0A1L5F9L3_CLOKL</name>
<dbReference type="PANTHER" id="PTHR43591:SF24">
    <property type="entry name" value="2-METHOXY-6-POLYPRENYL-1,4-BENZOQUINOL METHYLASE, MITOCHONDRIAL"/>
    <property type="match status" value="1"/>
</dbReference>
<keyword evidence="2" id="KW-0489">Methyltransferase</keyword>
<reference evidence="2 3" key="1">
    <citation type="submission" date="2016-12" db="EMBL/GenBank/DDBJ databases">
        <title>Complete genome sequence of Clostridium kluyveri JZZ isolated from the pit mud of a Chinese flavor liquor-making factory.</title>
        <authorList>
            <person name="Wang Y."/>
        </authorList>
    </citation>
    <scope>NUCLEOTIDE SEQUENCE [LARGE SCALE GENOMIC DNA]</scope>
    <source>
        <strain evidence="2 3">JZZ</strain>
    </source>
</reference>
<dbReference type="InterPro" id="IPR025714">
    <property type="entry name" value="Methyltranfer_dom"/>
</dbReference>
<keyword evidence="2" id="KW-0808">Transferase</keyword>
<dbReference type="InterPro" id="IPR029063">
    <property type="entry name" value="SAM-dependent_MTases_sf"/>
</dbReference>
<evidence type="ECO:0000313" key="2">
    <source>
        <dbReference type="EMBL" id="APM39704.1"/>
    </source>
</evidence>
<proteinExistence type="predicted"/>
<dbReference type="Pfam" id="PF13847">
    <property type="entry name" value="Methyltransf_31"/>
    <property type="match status" value="1"/>
</dbReference>
<dbReference type="EMBL" id="CP018335">
    <property type="protein sequence ID" value="APM39704.1"/>
    <property type="molecule type" value="Genomic_DNA"/>
</dbReference>
<dbReference type="CDD" id="cd02440">
    <property type="entry name" value="AdoMet_MTases"/>
    <property type="match status" value="1"/>
</dbReference>
<dbReference type="OrthoDB" id="323463at2"/>
<dbReference type="Proteomes" id="UP000184604">
    <property type="component" value="Chromosome"/>
</dbReference>
<dbReference type="GO" id="GO:0008168">
    <property type="term" value="F:methyltransferase activity"/>
    <property type="evidence" value="ECO:0007669"/>
    <property type="project" value="UniProtKB-KW"/>
</dbReference>
<dbReference type="PANTHER" id="PTHR43591">
    <property type="entry name" value="METHYLTRANSFERASE"/>
    <property type="match status" value="1"/>
</dbReference>
<feature type="domain" description="Methyltransferase" evidence="1">
    <location>
        <begin position="42"/>
        <end position="153"/>
    </location>
</feature>
<dbReference type="SUPFAM" id="SSF53335">
    <property type="entry name" value="S-adenosyl-L-methionine-dependent methyltransferases"/>
    <property type="match status" value="1"/>
</dbReference>
<dbReference type="AlphaFoldDB" id="A0A1L5F9L3"/>
<organism evidence="2 3">
    <name type="scientific">Clostridium kluyveri</name>
    <dbReference type="NCBI Taxonomy" id="1534"/>
    <lineage>
        <taxon>Bacteria</taxon>
        <taxon>Bacillati</taxon>
        <taxon>Bacillota</taxon>
        <taxon>Clostridia</taxon>
        <taxon>Eubacteriales</taxon>
        <taxon>Clostridiaceae</taxon>
        <taxon>Clostridium</taxon>
    </lineage>
</organism>